<keyword evidence="4 6" id="KW-0238">DNA-binding</keyword>
<dbReference type="InterPro" id="IPR036388">
    <property type="entry name" value="WH-like_DNA-bd_sf"/>
</dbReference>
<feature type="domain" description="OmpR/PhoB-type" evidence="7">
    <location>
        <begin position="40"/>
        <end position="141"/>
    </location>
</feature>
<dbReference type="InterPro" id="IPR016032">
    <property type="entry name" value="Sig_transdc_resp-reg_C-effctor"/>
</dbReference>
<dbReference type="Gene3D" id="1.10.10.10">
    <property type="entry name" value="Winged helix-like DNA-binding domain superfamily/Winged helix DNA-binding domain"/>
    <property type="match status" value="1"/>
</dbReference>
<dbReference type="GO" id="GO:0032993">
    <property type="term" value="C:protein-DNA complex"/>
    <property type="evidence" value="ECO:0007669"/>
    <property type="project" value="TreeGrafter"/>
</dbReference>
<keyword evidence="5" id="KW-0804">Transcription</keyword>
<dbReference type="SUPFAM" id="SSF46894">
    <property type="entry name" value="C-terminal effector domain of the bipartite response regulators"/>
    <property type="match status" value="1"/>
</dbReference>
<keyword evidence="2" id="KW-0902">Two-component regulatory system</keyword>
<dbReference type="Pfam" id="PF00486">
    <property type="entry name" value="Trans_reg_C"/>
    <property type="match status" value="1"/>
</dbReference>
<keyword evidence="1" id="KW-0597">Phosphoprotein</keyword>
<evidence type="ECO:0000256" key="4">
    <source>
        <dbReference type="ARBA" id="ARBA00023125"/>
    </source>
</evidence>
<dbReference type="AlphaFoldDB" id="A0A939BD25"/>
<sequence>MQFEQNVFVSIQEQDSETFDEILSILKCHPEIETYELAREPMLSLPGLEIYPSKRKVFRDRQEIQLTAKEYEILLLLAANKGHVLTYSQIYEKVWGDFPSGSESNTIGFHICNLREKLYQATPNAPFIIRSVREVGYCFEIQAEK</sequence>
<gene>
    <name evidence="8" type="ORF">H6A12_06200</name>
</gene>
<dbReference type="PANTHER" id="PTHR48111">
    <property type="entry name" value="REGULATOR OF RPOS"/>
    <property type="match status" value="1"/>
</dbReference>
<dbReference type="SMART" id="SM00862">
    <property type="entry name" value="Trans_reg_C"/>
    <property type="match status" value="1"/>
</dbReference>
<evidence type="ECO:0000256" key="1">
    <source>
        <dbReference type="ARBA" id="ARBA00022553"/>
    </source>
</evidence>
<dbReference type="PROSITE" id="PS51755">
    <property type="entry name" value="OMPR_PHOB"/>
    <property type="match status" value="1"/>
</dbReference>
<dbReference type="GO" id="GO:0006355">
    <property type="term" value="P:regulation of DNA-templated transcription"/>
    <property type="evidence" value="ECO:0007669"/>
    <property type="project" value="InterPro"/>
</dbReference>
<dbReference type="InterPro" id="IPR039420">
    <property type="entry name" value="WalR-like"/>
</dbReference>
<dbReference type="CDD" id="cd00383">
    <property type="entry name" value="trans_reg_C"/>
    <property type="match status" value="1"/>
</dbReference>
<dbReference type="GO" id="GO:0005829">
    <property type="term" value="C:cytosol"/>
    <property type="evidence" value="ECO:0007669"/>
    <property type="project" value="TreeGrafter"/>
</dbReference>
<dbReference type="GO" id="GO:0000156">
    <property type="term" value="F:phosphorelay response regulator activity"/>
    <property type="evidence" value="ECO:0007669"/>
    <property type="project" value="TreeGrafter"/>
</dbReference>
<accession>A0A939BD25</accession>
<evidence type="ECO:0000256" key="5">
    <source>
        <dbReference type="ARBA" id="ARBA00023163"/>
    </source>
</evidence>
<dbReference type="GO" id="GO:0000976">
    <property type="term" value="F:transcription cis-regulatory region binding"/>
    <property type="evidence" value="ECO:0007669"/>
    <property type="project" value="TreeGrafter"/>
</dbReference>
<feature type="DNA-binding region" description="OmpR/PhoB-type" evidence="6">
    <location>
        <begin position="40"/>
        <end position="141"/>
    </location>
</feature>
<name>A0A939BD25_9FIRM</name>
<reference evidence="8" key="1">
    <citation type="submission" date="2020-08" db="EMBL/GenBank/DDBJ databases">
        <authorList>
            <person name="Cejkova D."/>
            <person name="Kubasova T."/>
            <person name="Jahodarova E."/>
            <person name="Rychlik I."/>
        </authorList>
    </citation>
    <scope>NUCLEOTIDE SEQUENCE</scope>
    <source>
        <strain evidence="8">An559</strain>
    </source>
</reference>
<dbReference type="Proteomes" id="UP000774750">
    <property type="component" value="Unassembled WGS sequence"/>
</dbReference>
<organism evidence="8 9">
    <name type="scientific">Merdimmobilis hominis</name>
    <dbReference type="NCBI Taxonomy" id="2897707"/>
    <lineage>
        <taxon>Bacteria</taxon>
        <taxon>Bacillati</taxon>
        <taxon>Bacillota</taxon>
        <taxon>Clostridia</taxon>
        <taxon>Eubacteriales</taxon>
        <taxon>Oscillospiraceae</taxon>
        <taxon>Merdimmobilis</taxon>
    </lineage>
</organism>
<protein>
    <submittedName>
        <fullName evidence="8">Winged helix-turn-helix transcriptional regulator</fullName>
    </submittedName>
</protein>
<dbReference type="PANTHER" id="PTHR48111:SF1">
    <property type="entry name" value="TWO-COMPONENT RESPONSE REGULATOR ORR33"/>
    <property type="match status" value="1"/>
</dbReference>
<keyword evidence="3" id="KW-0805">Transcription regulation</keyword>
<evidence type="ECO:0000256" key="3">
    <source>
        <dbReference type="ARBA" id="ARBA00023015"/>
    </source>
</evidence>
<evidence type="ECO:0000256" key="6">
    <source>
        <dbReference type="PROSITE-ProRule" id="PRU01091"/>
    </source>
</evidence>
<reference evidence="8" key="2">
    <citation type="journal article" date="2021" name="Sci. Rep.">
        <title>The distribution of antibiotic resistance genes in chicken gut microbiota commensals.</title>
        <authorList>
            <person name="Juricova H."/>
            <person name="Matiasovicova J."/>
            <person name="Kubasova T."/>
            <person name="Cejkova D."/>
            <person name="Rychlik I."/>
        </authorList>
    </citation>
    <scope>NUCLEOTIDE SEQUENCE</scope>
    <source>
        <strain evidence="8">An559</strain>
    </source>
</reference>
<comment type="caution">
    <text evidence="8">The sequence shown here is derived from an EMBL/GenBank/DDBJ whole genome shotgun (WGS) entry which is preliminary data.</text>
</comment>
<evidence type="ECO:0000259" key="7">
    <source>
        <dbReference type="PROSITE" id="PS51755"/>
    </source>
</evidence>
<evidence type="ECO:0000313" key="8">
    <source>
        <dbReference type="EMBL" id="MBM6920739.1"/>
    </source>
</evidence>
<dbReference type="InterPro" id="IPR001867">
    <property type="entry name" value="OmpR/PhoB-type_DNA-bd"/>
</dbReference>
<dbReference type="EMBL" id="JACJKY010000007">
    <property type="protein sequence ID" value="MBM6920739.1"/>
    <property type="molecule type" value="Genomic_DNA"/>
</dbReference>
<keyword evidence="9" id="KW-1185">Reference proteome</keyword>
<proteinExistence type="predicted"/>
<evidence type="ECO:0000256" key="2">
    <source>
        <dbReference type="ARBA" id="ARBA00023012"/>
    </source>
</evidence>
<evidence type="ECO:0000313" key="9">
    <source>
        <dbReference type="Proteomes" id="UP000774750"/>
    </source>
</evidence>